<keyword evidence="2" id="KW-1185">Reference proteome</keyword>
<accession>A0ABY9Q727</accession>
<sequence>MFCNYEMKRLLSNINGTNNDKNVKLIEKR</sequence>
<evidence type="ECO:0000313" key="1">
    <source>
        <dbReference type="EMBL" id="WMT82870.1"/>
    </source>
</evidence>
<evidence type="ECO:0000313" key="2">
    <source>
        <dbReference type="Proteomes" id="UP001235030"/>
    </source>
</evidence>
<dbReference type="Proteomes" id="UP001235030">
    <property type="component" value="Chromosome"/>
</dbReference>
<organism evidence="1 2">
    <name type="scientific">Terrisporobacter mayombei</name>
    <dbReference type="NCBI Taxonomy" id="1541"/>
    <lineage>
        <taxon>Bacteria</taxon>
        <taxon>Bacillati</taxon>
        <taxon>Bacillota</taxon>
        <taxon>Clostridia</taxon>
        <taxon>Peptostreptococcales</taxon>
        <taxon>Peptostreptococcaceae</taxon>
        <taxon>Terrisporobacter</taxon>
    </lineage>
</organism>
<gene>
    <name evidence="1" type="ORF">TEMA_33660</name>
</gene>
<name>A0ABY9Q727_9FIRM</name>
<proteinExistence type="predicted"/>
<reference evidence="1 2" key="1">
    <citation type="submission" date="2022-07" db="EMBL/GenBank/DDBJ databases">
        <title>Genome sequence of Terrisporobacter mayombei DSM6539.</title>
        <authorList>
            <person name="Boeer T."/>
            <person name="Bengelsdorf F.R."/>
            <person name="Daniel R."/>
            <person name="Poehlein A."/>
        </authorList>
    </citation>
    <scope>NUCLEOTIDE SEQUENCE [LARGE SCALE GENOMIC DNA]</scope>
    <source>
        <strain evidence="1 2">DSM 6539</strain>
    </source>
</reference>
<dbReference type="EMBL" id="CP101637">
    <property type="protein sequence ID" value="WMT82870.1"/>
    <property type="molecule type" value="Genomic_DNA"/>
</dbReference>
<protein>
    <submittedName>
        <fullName evidence="1">Uncharacterized protein</fullName>
    </submittedName>
</protein>